<gene>
    <name evidence="1" type="ORF">BQ2448_4311</name>
</gene>
<protein>
    <submittedName>
        <fullName evidence="1">BQ2448_4311 protein</fullName>
    </submittedName>
</protein>
<evidence type="ECO:0000313" key="1">
    <source>
        <dbReference type="EMBL" id="SCV72774.1"/>
    </source>
</evidence>
<reference evidence="2" key="1">
    <citation type="submission" date="2016-09" db="EMBL/GenBank/DDBJ databases">
        <authorList>
            <person name="Jeantristanb JTB J.-T."/>
            <person name="Ricardo R."/>
        </authorList>
    </citation>
    <scope>NUCLEOTIDE SEQUENCE [LARGE SCALE GENOMIC DNA]</scope>
</reference>
<evidence type="ECO:0000313" key="2">
    <source>
        <dbReference type="Proteomes" id="UP000198372"/>
    </source>
</evidence>
<proteinExistence type="predicted"/>
<name>A0A238FLM6_9BASI</name>
<accession>A0A238FLM6</accession>
<sequence>MPLVDTTKSGMLPVTSLEALSVPSRIFFRRAKIRSSKRQIKPHIPGHIATSSFKGVVLDDIPDFPSHAMKNEDIVPALLNGVRRLLERLKLETDVAKTGADQLAALDQGQPDETMNDCRQFITTFFVSVMKWTLRLVVEGLKKPSPPMRLPPTPFNSHFIWLIGHTPAKRYRQVGDVDYVLTFANGKQCVVGYEAKRDSVLNNMVCDALPNTLVFPHAPCRLCDPGPIRLDCTKSNHGCRATLCKVRGSF</sequence>
<organism evidence="1 2">
    <name type="scientific">Microbotryum intermedium</name>
    <dbReference type="NCBI Taxonomy" id="269621"/>
    <lineage>
        <taxon>Eukaryota</taxon>
        <taxon>Fungi</taxon>
        <taxon>Dikarya</taxon>
        <taxon>Basidiomycota</taxon>
        <taxon>Pucciniomycotina</taxon>
        <taxon>Microbotryomycetes</taxon>
        <taxon>Microbotryales</taxon>
        <taxon>Microbotryaceae</taxon>
        <taxon>Microbotryum</taxon>
    </lineage>
</organism>
<dbReference type="Proteomes" id="UP000198372">
    <property type="component" value="Unassembled WGS sequence"/>
</dbReference>
<keyword evidence="2" id="KW-1185">Reference proteome</keyword>
<dbReference type="AlphaFoldDB" id="A0A238FLM6"/>
<dbReference type="EMBL" id="FMSP01000009">
    <property type="protein sequence ID" value="SCV72774.1"/>
    <property type="molecule type" value="Genomic_DNA"/>
</dbReference>